<dbReference type="InterPro" id="IPR018197">
    <property type="entry name" value="Glycerate_kinase_RE-like"/>
</dbReference>
<keyword evidence="6" id="KW-1185">Reference proteome</keyword>
<keyword evidence="2 4" id="KW-0808">Transferase</keyword>
<dbReference type="InterPro" id="IPR018193">
    <property type="entry name" value="Glyc_kinase_flavodox-like_fold"/>
</dbReference>
<comment type="caution">
    <text evidence="5">The sequence shown here is derived from an EMBL/GenBank/DDBJ whole genome shotgun (WGS) entry which is preliminary data.</text>
</comment>
<proteinExistence type="inferred from homology"/>
<evidence type="ECO:0000256" key="2">
    <source>
        <dbReference type="ARBA" id="ARBA00022679"/>
    </source>
</evidence>
<evidence type="ECO:0000256" key="3">
    <source>
        <dbReference type="ARBA" id="ARBA00022777"/>
    </source>
</evidence>
<dbReference type="Gene3D" id="3.40.50.10350">
    <property type="entry name" value="Glycerate kinase, domain 1"/>
    <property type="match status" value="1"/>
</dbReference>
<dbReference type="NCBIfam" id="TIGR00045">
    <property type="entry name" value="glycerate kinase"/>
    <property type="match status" value="1"/>
</dbReference>
<dbReference type="RefSeq" id="WP_212141507.1">
    <property type="nucleotide sequence ID" value="NZ_JAGSSW010000001.1"/>
</dbReference>
<dbReference type="InterPro" id="IPR004381">
    <property type="entry name" value="Glycerate_kinase"/>
</dbReference>
<evidence type="ECO:0000256" key="1">
    <source>
        <dbReference type="ARBA" id="ARBA00006284"/>
    </source>
</evidence>
<evidence type="ECO:0000313" key="5">
    <source>
        <dbReference type="EMBL" id="MBR8463319.1"/>
    </source>
</evidence>
<dbReference type="InterPro" id="IPR036129">
    <property type="entry name" value="Glycerate_kinase_sf"/>
</dbReference>
<sequence>MRVLVATDSFKGSLSSLEAATAIKEALDGLCDIVIKPIADGGEGSVEALCDALNGEYIDIITKDPIGNQILARYAIANGLAIMEMASASGLTLLRPHQRDPRQTSTYGFGLMIKDAIAKGARKFIIGIGGSATNDAGTGMLNALGFEFFDKDGNALVGVGKNLIKIAKISTKNVLPGLSECEFLIACDVDNPLYGKNGAAYVYGPQKGADGKVVKELDDGLINFANVVQNQFGTKFYELKGAGAAGGLGFGFVSFLNAKLESGIKIITQEIGLEDEIKMADLIITGEGKMDFQSSMGKTPTGVAQLAKKYGKPVIAFAGCVHQSAYECNDHGIDAFFSILNEPISLEEAMRKDMAIKNLKITSVQAIRLFMINNKN</sequence>
<dbReference type="EMBL" id="JAGSSW010000001">
    <property type="protein sequence ID" value="MBR8463319.1"/>
    <property type="molecule type" value="Genomic_DNA"/>
</dbReference>
<comment type="similarity">
    <text evidence="1 4">Belongs to the glycerate kinase type-1 family.</text>
</comment>
<dbReference type="PIRSF" id="PIRSF006078">
    <property type="entry name" value="GlxK"/>
    <property type="match status" value="1"/>
</dbReference>
<name>A0ABS5HGC0_9BACT</name>
<evidence type="ECO:0000256" key="4">
    <source>
        <dbReference type="PIRNR" id="PIRNR006078"/>
    </source>
</evidence>
<gene>
    <name evidence="5" type="ORF">KDD93_01875</name>
</gene>
<dbReference type="PANTHER" id="PTHR21599:SF0">
    <property type="entry name" value="GLYCERATE KINASE"/>
    <property type="match status" value="1"/>
</dbReference>
<reference evidence="5 6" key="1">
    <citation type="submission" date="2021-04" db="EMBL/GenBank/DDBJ databases">
        <title>Molecular and phenotypic characterization and identification of bacterial isolates recovered from the Anatolian ground squirrels (Spermophilus xanthoprymnus) and which have the potential to form a new species in the Campylobacter genus.</title>
        <authorList>
            <person name="Aydin F."/>
            <person name="Abay S."/>
            <person name="Kayman T."/>
            <person name="Karakaya E."/>
            <person name="Mustak H.K."/>
            <person name="Mustak I.B."/>
            <person name="Bilgin N."/>
            <person name="Duzler A."/>
            <person name="Sahin O."/>
            <person name="Guran O."/>
            <person name="Saticioglu I.B."/>
        </authorList>
    </citation>
    <scope>NUCLEOTIDE SEQUENCE [LARGE SCALE GENOMIC DNA]</scope>
    <source>
        <strain evidence="6">faydin-G24</strain>
    </source>
</reference>
<dbReference type="Proteomes" id="UP000682951">
    <property type="component" value="Unassembled WGS sequence"/>
</dbReference>
<protein>
    <submittedName>
        <fullName evidence="5">Glycerate kinase</fullName>
    </submittedName>
</protein>
<dbReference type="PANTHER" id="PTHR21599">
    <property type="entry name" value="GLYCERATE KINASE"/>
    <property type="match status" value="1"/>
</dbReference>
<evidence type="ECO:0000313" key="6">
    <source>
        <dbReference type="Proteomes" id="UP000682951"/>
    </source>
</evidence>
<dbReference type="GO" id="GO:0016301">
    <property type="term" value="F:kinase activity"/>
    <property type="evidence" value="ECO:0007669"/>
    <property type="project" value="UniProtKB-KW"/>
</dbReference>
<accession>A0ABS5HGC0</accession>
<organism evidence="5 6">
    <name type="scientific">Campylobacter anatolicus</name>
    <dbReference type="NCBI Taxonomy" id="2829105"/>
    <lineage>
        <taxon>Bacteria</taxon>
        <taxon>Pseudomonadati</taxon>
        <taxon>Campylobacterota</taxon>
        <taxon>Epsilonproteobacteria</taxon>
        <taxon>Campylobacterales</taxon>
        <taxon>Campylobacteraceae</taxon>
        <taxon>Campylobacter</taxon>
    </lineage>
</organism>
<dbReference type="Pfam" id="PF02595">
    <property type="entry name" value="Gly_kinase"/>
    <property type="match status" value="1"/>
</dbReference>
<dbReference type="Gene3D" id="3.90.1510.10">
    <property type="entry name" value="Glycerate kinase, domain 2"/>
    <property type="match status" value="1"/>
</dbReference>
<dbReference type="SUPFAM" id="SSF110738">
    <property type="entry name" value="Glycerate kinase I"/>
    <property type="match status" value="1"/>
</dbReference>
<keyword evidence="3 4" id="KW-0418">Kinase</keyword>